<accession>G0V3V5</accession>
<keyword evidence="8" id="KW-0624">Polysaccharide degradation</keyword>
<evidence type="ECO:0000256" key="10">
    <source>
        <dbReference type="PIRSR" id="PIRSR617736-2"/>
    </source>
</evidence>
<feature type="binding site" evidence="10">
    <location>
        <position position="117"/>
    </location>
    <ligand>
        <name>substrate</name>
    </ligand>
</feature>
<evidence type="ECO:0000256" key="4">
    <source>
        <dbReference type="ARBA" id="ARBA00022801"/>
    </source>
</evidence>
<dbReference type="FunFam" id="3.20.20.80:FF:000004">
    <property type="entry name" value="Beta-glucosidase 6-phospho-beta-glucosidase"/>
    <property type="match status" value="1"/>
</dbReference>
<dbReference type="OrthoDB" id="2339329at2"/>
<feature type="binding site" evidence="10">
    <location>
        <position position="17"/>
    </location>
    <ligand>
        <name>substrate</name>
    </ligand>
</feature>
<keyword evidence="7 11" id="KW-0326">Glycosidase</keyword>
<dbReference type="SUPFAM" id="SSF51445">
    <property type="entry name" value="(Trans)glycosidases"/>
    <property type="match status" value="1"/>
</dbReference>
<evidence type="ECO:0000256" key="2">
    <source>
        <dbReference type="ARBA" id="ARBA00010838"/>
    </source>
</evidence>
<keyword evidence="6" id="KW-0119">Carbohydrate metabolism</keyword>
<dbReference type="PANTHER" id="PTHR10353">
    <property type="entry name" value="GLYCOSYL HYDROLASE"/>
    <property type="match status" value="1"/>
</dbReference>
<keyword evidence="4 11" id="KW-0378">Hydrolase</keyword>
<dbReference type="InterPro" id="IPR033132">
    <property type="entry name" value="GH_1_N_CS"/>
</dbReference>
<evidence type="ECO:0000256" key="7">
    <source>
        <dbReference type="ARBA" id="ARBA00023295"/>
    </source>
</evidence>
<protein>
    <recommendedName>
        <fullName evidence="3 11">Beta-glucosidase</fullName>
        <ecNumber evidence="3 11">3.2.1.21</ecNumber>
    </recommendedName>
</protein>
<dbReference type="Pfam" id="PF00232">
    <property type="entry name" value="Glyco_hydro_1"/>
    <property type="match status" value="1"/>
</dbReference>
<evidence type="ECO:0000256" key="3">
    <source>
        <dbReference type="ARBA" id="ARBA00012744"/>
    </source>
</evidence>
<evidence type="ECO:0000256" key="6">
    <source>
        <dbReference type="ARBA" id="ARBA00023277"/>
    </source>
</evidence>
<dbReference type="eggNOG" id="COG2723">
    <property type="taxonomic scope" value="Bacteria"/>
</dbReference>
<evidence type="ECO:0000256" key="5">
    <source>
        <dbReference type="ARBA" id="ARBA00023001"/>
    </source>
</evidence>
<feature type="binding site" evidence="10">
    <location>
        <position position="395"/>
    </location>
    <ligand>
        <name>substrate</name>
    </ligand>
</feature>
<reference evidence="12 13" key="1">
    <citation type="journal article" date="2011" name="J. Bacteriol.">
        <title>Draft genome sequence of Caloramator australicus strain RC3T, a thermoanaerobe from the Great Artesian Basin of Australia.</title>
        <authorList>
            <person name="Ogg C.D."/>
            <person name="Patel B.K.C."/>
        </authorList>
    </citation>
    <scope>NUCLEOTIDE SEQUENCE [LARGE SCALE GENOMIC DNA]</scope>
    <source>
        <strain evidence="12 13">RC3</strain>
    </source>
</reference>
<feature type="active site" description="Nucleophile" evidence="9">
    <location>
        <position position="349"/>
    </location>
</feature>
<feature type="binding site" evidence="10">
    <location>
        <position position="293"/>
    </location>
    <ligand>
        <name>substrate</name>
    </ligand>
</feature>
<name>G0V3V5_9CLOT</name>
<keyword evidence="5" id="KW-0136">Cellulose degradation</keyword>
<dbReference type="STRING" id="857293.CAAU_0146"/>
<comment type="caution">
    <text evidence="12">The sequence shown here is derived from an EMBL/GenBank/DDBJ whole genome shotgun (WGS) entry which is preliminary data.</text>
</comment>
<dbReference type="AlphaFoldDB" id="G0V3V5"/>
<dbReference type="Proteomes" id="UP000007652">
    <property type="component" value="Unassembled WGS sequence"/>
</dbReference>
<evidence type="ECO:0000256" key="9">
    <source>
        <dbReference type="PIRSR" id="PIRSR617736-1"/>
    </source>
</evidence>
<dbReference type="InterPro" id="IPR001360">
    <property type="entry name" value="Glyco_hydro_1"/>
</dbReference>
<dbReference type="PRINTS" id="PR00131">
    <property type="entry name" value="GLHYDRLASE1"/>
</dbReference>
<evidence type="ECO:0000256" key="11">
    <source>
        <dbReference type="RuleBase" id="RU361175"/>
    </source>
</evidence>
<evidence type="ECO:0000313" key="12">
    <source>
        <dbReference type="EMBL" id="CCC57795.1"/>
    </source>
</evidence>
<dbReference type="InterPro" id="IPR017736">
    <property type="entry name" value="Glyco_hydro_1_beta-glucosidase"/>
</dbReference>
<dbReference type="EMBL" id="CAKP01000004">
    <property type="protein sequence ID" value="CCC57795.1"/>
    <property type="molecule type" value="Genomic_DNA"/>
</dbReference>
<dbReference type="PANTHER" id="PTHR10353:SF36">
    <property type="entry name" value="LP05116P"/>
    <property type="match status" value="1"/>
</dbReference>
<dbReference type="GO" id="GO:0030245">
    <property type="term" value="P:cellulose catabolic process"/>
    <property type="evidence" value="ECO:0007669"/>
    <property type="project" value="UniProtKB-KW"/>
</dbReference>
<dbReference type="Gene3D" id="3.20.20.80">
    <property type="entry name" value="Glycosidases"/>
    <property type="match status" value="1"/>
</dbReference>
<dbReference type="NCBIfam" id="TIGR03356">
    <property type="entry name" value="BGL"/>
    <property type="match status" value="1"/>
</dbReference>
<dbReference type="PROSITE" id="PS00653">
    <property type="entry name" value="GLYCOSYL_HYDROL_F1_2"/>
    <property type="match status" value="1"/>
</dbReference>
<organism evidence="12 13">
    <name type="scientific">Caloramator australicus RC3</name>
    <dbReference type="NCBI Taxonomy" id="857293"/>
    <lineage>
        <taxon>Bacteria</taxon>
        <taxon>Bacillati</taxon>
        <taxon>Bacillota</taxon>
        <taxon>Clostridia</taxon>
        <taxon>Eubacteriales</taxon>
        <taxon>Clostridiaceae</taxon>
        <taxon>Caloramator</taxon>
    </lineage>
</organism>
<keyword evidence="13" id="KW-1185">Reference proteome</keyword>
<dbReference type="GO" id="GO:0008422">
    <property type="term" value="F:beta-glucosidase activity"/>
    <property type="evidence" value="ECO:0007669"/>
    <property type="project" value="UniProtKB-EC"/>
</dbReference>
<evidence type="ECO:0000256" key="1">
    <source>
        <dbReference type="ARBA" id="ARBA00000448"/>
    </source>
</evidence>
<dbReference type="InterPro" id="IPR017853">
    <property type="entry name" value="GH"/>
</dbReference>
<comment type="similarity">
    <text evidence="2 11">Belongs to the glycosyl hydrolase 1 family.</text>
</comment>
<feature type="binding site" evidence="10">
    <location>
        <position position="161"/>
    </location>
    <ligand>
        <name>substrate</name>
    </ligand>
</feature>
<evidence type="ECO:0000313" key="13">
    <source>
        <dbReference type="Proteomes" id="UP000007652"/>
    </source>
</evidence>
<dbReference type="EC" id="3.2.1.21" evidence="3 11"/>
<evidence type="ECO:0000256" key="8">
    <source>
        <dbReference type="ARBA" id="ARBA00023326"/>
    </source>
</evidence>
<sequence length="441" mass="51781">MAFSKDFLFGVATSSYQIEGAFNEDGRTSSIWDTFSKTKGKVLNMDNGDVACDHYHRYKEDVELIKELGVDAYRFSIAWPRIFPKEGEYNQKGMEFYKTLLKELKGKGIKAVATLYHWDLPQWIQDKGGWEKRENIEYFVEYAKKCFEELDEYIYMWITHNEPWCASFLSNALGEHAPGKRDLQAALKVAHHILLSHGMVVNLYRKLGLKKPIGITLNLSPSYPASREFKDKIAANNCDGFFNRWFLEPLFKGSYPKDMVNLYSNRVSDFSFIKEEDFNIIGARCDFLGINYYNRSLVEFDPMSILLFRGAYSEYKKTSMGWDVSPDEFIDLIQMVREKYTDLPIYITENGSAWDDNLVDGQINDTDRIEYLIEHLKAVEKMNEMGLNIKGYFYWSLLDNFEWGYGYSKRFGLVYVDFKNQMRIKKVSFYKYKEIINRRTI</sequence>
<proteinExistence type="inferred from homology"/>
<feature type="active site" description="Proton donor" evidence="9">
    <location>
        <position position="162"/>
    </location>
</feature>
<feature type="binding site" evidence="10">
    <location>
        <begin position="402"/>
        <end position="403"/>
    </location>
    <ligand>
        <name>substrate</name>
    </ligand>
</feature>
<dbReference type="RefSeq" id="WP_008907518.1">
    <property type="nucleotide sequence ID" value="NZ_CAKP01000004.1"/>
</dbReference>
<comment type="catalytic activity">
    <reaction evidence="1 11">
        <text>Hydrolysis of terminal, non-reducing beta-D-glucosyl residues with release of beta-D-glucose.</text>
        <dbReference type="EC" id="3.2.1.21"/>
    </reaction>
</comment>
<dbReference type="GO" id="GO:0005829">
    <property type="term" value="C:cytosol"/>
    <property type="evidence" value="ECO:0007669"/>
    <property type="project" value="TreeGrafter"/>
</dbReference>
<gene>
    <name evidence="12" type="ORF">CAAU_0146</name>
</gene>